<accession>A0A840UXD2</accession>
<organism evidence="1 2">
    <name type="scientific">Haloferula luteola</name>
    <dbReference type="NCBI Taxonomy" id="595692"/>
    <lineage>
        <taxon>Bacteria</taxon>
        <taxon>Pseudomonadati</taxon>
        <taxon>Verrucomicrobiota</taxon>
        <taxon>Verrucomicrobiia</taxon>
        <taxon>Verrucomicrobiales</taxon>
        <taxon>Verrucomicrobiaceae</taxon>
        <taxon>Haloferula</taxon>
    </lineage>
</organism>
<sequence>MKRAIFLLFVLILGAAGWAAWKFRDRWEGGWSGVIELRQRLRRPDPEGYEMAKSEAERWRKDLKKRYQAAATQEERQEVLKEASQFLESILPDMMACWMGTPWDFNGTAEGPGDAPIACGYFVATVLRDVGFQVDRYELAREASETMLRTFVPKQATVRRVGIDYAEFAKEVKGEKPGIRIVGLDTHVGFLIVGNGEFHFVHSSGSKPWCVVDEPEDRAEVLRRSQYRVHGPITGDPEIARRWVLGEPFRGAR</sequence>
<dbReference type="RefSeq" id="WP_184015632.1">
    <property type="nucleotide sequence ID" value="NZ_JACHFD010000002.1"/>
</dbReference>
<gene>
    <name evidence="1" type="ORF">HNR46_000609</name>
</gene>
<comment type="caution">
    <text evidence="1">The sequence shown here is derived from an EMBL/GenBank/DDBJ whole genome shotgun (WGS) entry which is preliminary data.</text>
</comment>
<proteinExistence type="predicted"/>
<reference evidence="1 2" key="1">
    <citation type="submission" date="2020-08" db="EMBL/GenBank/DDBJ databases">
        <title>Genomic Encyclopedia of Type Strains, Phase IV (KMG-IV): sequencing the most valuable type-strain genomes for metagenomic binning, comparative biology and taxonomic classification.</title>
        <authorList>
            <person name="Goeker M."/>
        </authorList>
    </citation>
    <scope>NUCLEOTIDE SEQUENCE [LARGE SCALE GENOMIC DNA]</scope>
    <source>
        <strain evidence="1 2">YC6886</strain>
    </source>
</reference>
<dbReference type="Proteomes" id="UP000557717">
    <property type="component" value="Unassembled WGS sequence"/>
</dbReference>
<keyword evidence="2" id="KW-1185">Reference proteome</keyword>
<dbReference type="AlphaFoldDB" id="A0A840UXD2"/>
<name>A0A840UXD2_9BACT</name>
<dbReference type="EMBL" id="JACHFD010000002">
    <property type="protein sequence ID" value="MBB5350385.1"/>
    <property type="molecule type" value="Genomic_DNA"/>
</dbReference>
<evidence type="ECO:0000313" key="2">
    <source>
        <dbReference type="Proteomes" id="UP000557717"/>
    </source>
</evidence>
<protein>
    <submittedName>
        <fullName evidence="1">Uncharacterized protein</fullName>
    </submittedName>
</protein>
<evidence type="ECO:0000313" key="1">
    <source>
        <dbReference type="EMBL" id="MBB5350385.1"/>
    </source>
</evidence>